<reference evidence="15" key="3">
    <citation type="journal article" date="2017" name="J. Biotechnol.">
        <title>Complete genome sequence of Novosphingobium resinovorum SA1, a versatile xenobiotic-degrading bacterium capable of utilizing sulfanilic acid.</title>
        <authorList>
            <person name="Hegedus B."/>
            <person name="Kos P.B."/>
            <person name="Balint B."/>
            <person name="Maroti G."/>
            <person name="Gan H.M."/>
            <person name="Perei K."/>
            <person name="Rakhely G."/>
        </authorList>
    </citation>
    <scope>NUCLEOTIDE SEQUENCE [LARGE SCALE GENOMIC DNA]</scope>
    <source>
        <strain evidence="15">SA1</strain>
    </source>
</reference>
<evidence type="ECO:0000256" key="5">
    <source>
        <dbReference type="ARBA" id="ARBA00023015"/>
    </source>
</evidence>
<name>A0A031K0Z8_9SPHN</name>
<dbReference type="CDD" id="cd17624">
    <property type="entry name" value="REC_OmpR_PmrA-like"/>
    <property type="match status" value="1"/>
</dbReference>
<evidence type="ECO:0000256" key="6">
    <source>
        <dbReference type="ARBA" id="ARBA00023125"/>
    </source>
</evidence>
<comment type="subcellular location">
    <subcellularLocation>
        <location evidence="1">Cytoplasm</location>
    </subcellularLocation>
</comment>
<dbReference type="RefSeq" id="WP_036525192.1">
    <property type="nucleotide sequence ID" value="NZ_CP017076.1"/>
</dbReference>
<evidence type="ECO:0000256" key="4">
    <source>
        <dbReference type="ARBA" id="ARBA00023012"/>
    </source>
</evidence>
<dbReference type="InterPro" id="IPR036388">
    <property type="entry name" value="WH-like_DNA-bd_sf"/>
</dbReference>
<keyword evidence="7" id="KW-0804">Transcription</keyword>
<dbReference type="Gene3D" id="6.10.250.690">
    <property type="match status" value="1"/>
</dbReference>
<geneLocation type="plasmid" evidence="12 15">
    <name>pSA1</name>
</geneLocation>
<dbReference type="GO" id="GO:0032993">
    <property type="term" value="C:protein-DNA complex"/>
    <property type="evidence" value="ECO:0007669"/>
    <property type="project" value="TreeGrafter"/>
</dbReference>
<dbReference type="Proteomes" id="UP000094626">
    <property type="component" value="Plasmid pSA1"/>
</dbReference>
<dbReference type="CDD" id="cd00383">
    <property type="entry name" value="trans_reg_C"/>
    <property type="match status" value="1"/>
</dbReference>
<dbReference type="Gene3D" id="3.40.50.2300">
    <property type="match status" value="1"/>
</dbReference>
<evidence type="ECO:0000256" key="2">
    <source>
        <dbReference type="ARBA" id="ARBA00022490"/>
    </source>
</evidence>
<evidence type="ECO:0000256" key="7">
    <source>
        <dbReference type="ARBA" id="ARBA00023163"/>
    </source>
</evidence>
<keyword evidence="3 8" id="KW-0597">Phosphoprotein</keyword>
<dbReference type="GO" id="GO:0005829">
    <property type="term" value="C:cytosol"/>
    <property type="evidence" value="ECO:0007669"/>
    <property type="project" value="TreeGrafter"/>
</dbReference>
<protein>
    <submittedName>
        <fullName evidence="12">DNA-binding response regulator</fullName>
    </submittedName>
    <submittedName>
        <fullName evidence="13">Two-component system response regulator</fullName>
    </submittedName>
</protein>
<accession>A0A031K0Z8</accession>
<keyword evidence="12" id="KW-0614">Plasmid</keyword>
<dbReference type="EMBL" id="JFYZ01000005">
    <property type="protein sequence ID" value="EZP82880.1"/>
    <property type="molecule type" value="Genomic_DNA"/>
</dbReference>
<evidence type="ECO:0000313" key="12">
    <source>
        <dbReference type="EMBL" id="AOR78936.1"/>
    </source>
</evidence>
<dbReference type="KEGG" id="nre:BES08_18710"/>
<gene>
    <name evidence="12" type="ORF">BES08_18710</name>
    <name evidence="13" type="ORF">BV97_01804</name>
</gene>
<dbReference type="Pfam" id="PF00072">
    <property type="entry name" value="Response_reg"/>
    <property type="match status" value="1"/>
</dbReference>
<dbReference type="SMART" id="SM00862">
    <property type="entry name" value="Trans_reg_C"/>
    <property type="match status" value="1"/>
</dbReference>
<proteinExistence type="predicted"/>
<dbReference type="AlphaFoldDB" id="A0A031K0Z8"/>
<dbReference type="GO" id="GO:0006355">
    <property type="term" value="P:regulation of DNA-templated transcription"/>
    <property type="evidence" value="ECO:0007669"/>
    <property type="project" value="InterPro"/>
</dbReference>
<dbReference type="EMBL" id="CP017076">
    <property type="protein sequence ID" value="AOR78936.1"/>
    <property type="molecule type" value="Genomic_DNA"/>
</dbReference>
<dbReference type="PATRIC" id="fig|158500.4.peg.1849"/>
<keyword evidence="15" id="KW-1185">Reference proteome</keyword>
<feature type="DNA-binding region" description="OmpR/PhoB-type" evidence="9">
    <location>
        <begin position="124"/>
        <end position="218"/>
    </location>
</feature>
<keyword evidence="6 9" id="KW-0238">DNA-binding</keyword>
<feature type="domain" description="OmpR/PhoB-type" evidence="11">
    <location>
        <begin position="124"/>
        <end position="218"/>
    </location>
</feature>
<dbReference type="OrthoDB" id="9802426at2"/>
<organism evidence="13 14">
    <name type="scientific">Novosphingobium resinovorum</name>
    <dbReference type="NCBI Taxonomy" id="158500"/>
    <lineage>
        <taxon>Bacteria</taxon>
        <taxon>Pseudomonadati</taxon>
        <taxon>Pseudomonadota</taxon>
        <taxon>Alphaproteobacteria</taxon>
        <taxon>Sphingomonadales</taxon>
        <taxon>Sphingomonadaceae</taxon>
        <taxon>Novosphingobium</taxon>
    </lineage>
</organism>
<keyword evidence="4" id="KW-0902">Two-component regulatory system</keyword>
<dbReference type="InterPro" id="IPR039420">
    <property type="entry name" value="WalR-like"/>
</dbReference>
<evidence type="ECO:0000256" key="8">
    <source>
        <dbReference type="PROSITE-ProRule" id="PRU00169"/>
    </source>
</evidence>
<evidence type="ECO:0000259" key="11">
    <source>
        <dbReference type="PROSITE" id="PS51755"/>
    </source>
</evidence>
<evidence type="ECO:0000256" key="3">
    <source>
        <dbReference type="ARBA" id="ARBA00022553"/>
    </source>
</evidence>
<evidence type="ECO:0000259" key="10">
    <source>
        <dbReference type="PROSITE" id="PS50110"/>
    </source>
</evidence>
<dbReference type="InterPro" id="IPR001789">
    <property type="entry name" value="Sig_transdc_resp-reg_receiver"/>
</dbReference>
<dbReference type="InterPro" id="IPR011006">
    <property type="entry name" value="CheY-like_superfamily"/>
</dbReference>
<dbReference type="InterPro" id="IPR001867">
    <property type="entry name" value="OmpR/PhoB-type_DNA-bd"/>
</dbReference>
<keyword evidence="5" id="KW-0805">Transcription regulation</keyword>
<dbReference type="PANTHER" id="PTHR48111">
    <property type="entry name" value="REGULATOR OF RPOS"/>
    <property type="match status" value="1"/>
</dbReference>
<feature type="domain" description="Response regulatory" evidence="10">
    <location>
        <begin position="2"/>
        <end position="116"/>
    </location>
</feature>
<dbReference type="SMART" id="SM00448">
    <property type="entry name" value="REC"/>
    <property type="match status" value="1"/>
</dbReference>
<dbReference type="Gene3D" id="1.10.10.10">
    <property type="entry name" value="Winged helix-like DNA-binding domain superfamily/Winged helix DNA-binding domain"/>
    <property type="match status" value="1"/>
</dbReference>
<feature type="modified residue" description="4-aspartylphosphate" evidence="8">
    <location>
        <position position="51"/>
    </location>
</feature>
<evidence type="ECO:0000313" key="13">
    <source>
        <dbReference type="EMBL" id="EZP82880.1"/>
    </source>
</evidence>
<evidence type="ECO:0000256" key="9">
    <source>
        <dbReference type="PROSITE-ProRule" id="PRU01091"/>
    </source>
</evidence>
<dbReference type="eggNOG" id="COG0745">
    <property type="taxonomic scope" value="Bacteria"/>
</dbReference>
<sequence>MRLCLVEDDQTIGEAVRSGFRSYGFMVDWVEDGDAAEHALGTNDYWAVLLDLGLPGKSGLEVLSWMRGRGNDTPVIILSARDAVQDRIAGLDCGADDYLPKPFDLDELAARLRAVRRRREGRASVLRRYGQVVFDPARQVVTYRGKPVNLRGRELAFLAALLEEPGKVLSRDQLIDRVYGWDVEIESNAVEFHVHALRRKLSPDAIRNIRGVGYFLADEPAD</sequence>
<evidence type="ECO:0000256" key="1">
    <source>
        <dbReference type="ARBA" id="ARBA00004496"/>
    </source>
</evidence>
<dbReference type="Proteomes" id="UP000024329">
    <property type="component" value="Unassembled WGS sequence"/>
</dbReference>
<dbReference type="PROSITE" id="PS51755">
    <property type="entry name" value="OMPR_PHOB"/>
    <property type="match status" value="1"/>
</dbReference>
<dbReference type="SUPFAM" id="SSF52172">
    <property type="entry name" value="CheY-like"/>
    <property type="match status" value="1"/>
</dbReference>
<dbReference type="PANTHER" id="PTHR48111:SF35">
    <property type="entry name" value="TRANSCRIPTIONAL REGULATORY PROTEIN QSEB"/>
    <property type="match status" value="1"/>
</dbReference>
<dbReference type="Pfam" id="PF00486">
    <property type="entry name" value="Trans_reg_C"/>
    <property type="match status" value="1"/>
</dbReference>
<evidence type="ECO:0000313" key="14">
    <source>
        <dbReference type="Proteomes" id="UP000024329"/>
    </source>
</evidence>
<reference evidence="12" key="2">
    <citation type="submission" date="2016-08" db="EMBL/GenBank/DDBJ databases">
        <authorList>
            <person name="Seilhamer J.J."/>
        </authorList>
    </citation>
    <scope>NUCLEOTIDE SEQUENCE [LARGE SCALE GENOMIC DNA]</scope>
    <source>
        <strain evidence="12">SA1</strain>
        <plasmid evidence="12">pSA1</plasmid>
    </source>
</reference>
<reference evidence="13 14" key="1">
    <citation type="submission" date="2014-03" db="EMBL/GenBank/DDBJ databases">
        <title>Whole genome sequence of Novosphingobium resinovorum KF1.</title>
        <authorList>
            <person name="Gan H.M."/>
            <person name="Gan H.Y."/>
            <person name="Chew T.H."/>
            <person name="Savka M.A."/>
        </authorList>
    </citation>
    <scope>NUCLEOTIDE SEQUENCE [LARGE SCALE GENOMIC DNA]</scope>
    <source>
        <strain evidence="13 14">KF1</strain>
    </source>
</reference>
<keyword evidence="2" id="KW-0963">Cytoplasm</keyword>
<dbReference type="GO" id="GO:0000976">
    <property type="term" value="F:transcription cis-regulatory region binding"/>
    <property type="evidence" value="ECO:0007669"/>
    <property type="project" value="TreeGrafter"/>
</dbReference>
<evidence type="ECO:0000313" key="15">
    <source>
        <dbReference type="Proteomes" id="UP000094626"/>
    </source>
</evidence>
<dbReference type="PROSITE" id="PS50110">
    <property type="entry name" value="RESPONSE_REGULATORY"/>
    <property type="match status" value="1"/>
</dbReference>
<dbReference type="GO" id="GO:0000156">
    <property type="term" value="F:phosphorelay response regulator activity"/>
    <property type="evidence" value="ECO:0007669"/>
    <property type="project" value="TreeGrafter"/>
</dbReference>